<feature type="transmembrane region" description="Helical" evidence="7">
    <location>
        <begin position="6"/>
        <end position="25"/>
    </location>
</feature>
<dbReference type="PANTHER" id="PTHR33452:SF1">
    <property type="entry name" value="INNER MEMBRANE PROTEIN YPHA-RELATED"/>
    <property type="match status" value="1"/>
</dbReference>
<name>A0A8J7KTG8_9BACL</name>
<keyword evidence="3" id="KW-1003">Cell membrane</keyword>
<keyword evidence="6 7" id="KW-0472">Membrane</keyword>
<organism evidence="8 9">
    <name type="scientific">Savagea serpentis</name>
    <dbReference type="NCBI Taxonomy" id="2785297"/>
    <lineage>
        <taxon>Bacteria</taxon>
        <taxon>Bacillati</taxon>
        <taxon>Bacillota</taxon>
        <taxon>Bacilli</taxon>
        <taxon>Bacillales</taxon>
        <taxon>Caryophanaceae</taxon>
        <taxon>Savagea</taxon>
    </lineage>
</organism>
<evidence type="ECO:0000256" key="5">
    <source>
        <dbReference type="ARBA" id="ARBA00022989"/>
    </source>
</evidence>
<comment type="subcellular location">
    <subcellularLocation>
        <location evidence="1">Cell membrane</location>
        <topology evidence="1">Multi-pass membrane protein</topology>
    </subcellularLocation>
</comment>
<keyword evidence="5 7" id="KW-1133">Transmembrane helix</keyword>
<dbReference type="InterPro" id="IPR032808">
    <property type="entry name" value="DoxX"/>
</dbReference>
<dbReference type="InterPro" id="IPR051907">
    <property type="entry name" value="DoxX-like_oxidoreductase"/>
</dbReference>
<accession>A0A8J7KTG8</accession>
<dbReference type="Proteomes" id="UP000622653">
    <property type="component" value="Unassembled WGS sequence"/>
</dbReference>
<dbReference type="Pfam" id="PF07681">
    <property type="entry name" value="DoxX"/>
    <property type="match status" value="1"/>
</dbReference>
<feature type="transmembrane region" description="Helical" evidence="7">
    <location>
        <begin position="46"/>
        <end position="64"/>
    </location>
</feature>
<evidence type="ECO:0000256" key="1">
    <source>
        <dbReference type="ARBA" id="ARBA00004651"/>
    </source>
</evidence>
<comment type="similarity">
    <text evidence="2">Belongs to the DoxX family.</text>
</comment>
<dbReference type="RefSeq" id="WP_194563028.1">
    <property type="nucleotide sequence ID" value="NZ_JADKPV010000004.1"/>
</dbReference>
<evidence type="ECO:0000256" key="7">
    <source>
        <dbReference type="SAM" id="Phobius"/>
    </source>
</evidence>
<evidence type="ECO:0000313" key="9">
    <source>
        <dbReference type="Proteomes" id="UP000622653"/>
    </source>
</evidence>
<reference evidence="8" key="1">
    <citation type="submission" date="2020-11" db="EMBL/GenBank/DDBJ databases">
        <title>Multidrug resistant novel bacterium Savagea serpentis sp. nov., isolated from the scats of a vine snake (Ahaetulla nasuta).</title>
        <authorList>
            <person name="Venkata Ramana V."/>
            <person name="Vikas Patil S."/>
            <person name="Yogita Lugani V."/>
        </authorList>
    </citation>
    <scope>NUCLEOTIDE SEQUENCE</scope>
    <source>
        <strain evidence="8">SN6</strain>
    </source>
</reference>
<evidence type="ECO:0000256" key="4">
    <source>
        <dbReference type="ARBA" id="ARBA00022692"/>
    </source>
</evidence>
<comment type="caution">
    <text evidence="8">The sequence shown here is derived from an EMBL/GenBank/DDBJ whole genome shotgun (WGS) entry which is preliminary data.</text>
</comment>
<sequence length="133" mass="14119">MNKQTFALVVIRISLGLIFAIHGGAKFAGGIGGTAAFFESISIPSFLAYIVATIELVGGVLLIFGVLTKIISALFVFIMLGAIFTVKGPLGFLDGYELEFALIAMSVTTFIASDWKTVFAFVPTTKQITEVSS</sequence>
<dbReference type="AlphaFoldDB" id="A0A8J7KTG8"/>
<dbReference type="PANTHER" id="PTHR33452">
    <property type="entry name" value="OXIDOREDUCTASE CATD-RELATED"/>
    <property type="match status" value="1"/>
</dbReference>
<feature type="transmembrane region" description="Helical" evidence="7">
    <location>
        <begin position="98"/>
        <end position="115"/>
    </location>
</feature>
<protein>
    <submittedName>
        <fullName evidence="8">DoxX family protein</fullName>
    </submittedName>
</protein>
<feature type="transmembrane region" description="Helical" evidence="7">
    <location>
        <begin position="70"/>
        <end position="86"/>
    </location>
</feature>
<dbReference type="GO" id="GO:0005886">
    <property type="term" value="C:plasma membrane"/>
    <property type="evidence" value="ECO:0007669"/>
    <property type="project" value="UniProtKB-SubCell"/>
</dbReference>
<proteinExistence type="inferred from homology"/>
<evidence type="ECO:0000256" key="2">
    <source>
        <dbReference type="ARBA" id="ARBA00006679"/>
    </source>
</evidence>
<gene>
    <name evidence="8" type="ORF">IRY55_09250</name>
</gene>
<dbReference type="EMBL" id="JADKPV010000004">
    <property type="protein sequence ID" value="MBF4501549.1"/>
    <property type="molecule type" value="Genomic_DNA"/>
</dbReference>
<keyword evidence="9" id="KW-1185">Reference proteome</keyword>
<keyword evidence="4 7" id="KW-0812">Transmembrane</keyword>
<evidence type="ECO:0000256" key="3">
    <source>
        <dbReference type="ARBA" id="ARBA00022475"/>
    </source>
</evidence>
<evidence type="ECO:0000256" key="6">
    <source>
        <dbReference type="ARBA" id="ARBA00023136"/>
    </source>
</evidence>
<evidence type="ECO:0000313" key="8">
    <source>
        <dbReference type="EMBL" id="MBF4501549.1"/>
    </source>
</evidence>